<gene>
    <name evidence="1" type="ORF">SAMN05444352_105174</name>
</gene>
<evidence type="ECO:0000313" key="1">
    <source>
        <dbReference type="EMBL" id="SNS26130.1"/>
    </source>
</evidence>
<protein>
    <recommendedName>
        <fullName evidence="3">Addiction module toxin RelE</fullName>
    </recommendedName>
</protein>
<dbReference type="STRING" id="1215104.GCA_000730585_05402"/>
<dbReference type="EMBL" id="FZOL01000005">
    <property type="protein sequence ID" value="SNS26130.1"/>
    <property type="molecule type" value="Genomic_DNA"/>
</dbReference>
<evidence type="ECO:0008006" key="3">
    <source>
        <dbReference type="Google" id="ProtNLM"/>
    </source>
</evidence>
<dbReference type="InterPro" id="IPR009241">
    <property type="entry name" value="HigB-like"/>
</dbReference>
<dbReference type="OrthoDB" id="330810at2"/>
<keyword evidence="2" id="KW-1185">Reference proteome</keyword>
<reference evidence="2" key="1">
    <citation type="submission" date="2017-06" db="EMBL/GenBank/DDBJ databases">
        <authorList>
            <person name="Varghese N."/>
            <person name="Submissions S."/>
        </authorList>
    </citation>
    <scope>NUCLEOTIDE SEQUENCE [LARGE SCALE GENOMIC DNA]</scope>
    <source>
        <strain evidence="2">DSM 22348</strain>
    </source>
</reference>
<dbReference type="Pfam" id="PF05973">
    <property type="entry name" value="Gp49"/>
    <property type="match status" value="1"/>
</dbReference>
<sequence length="118" mass="13513">MPWPIIFCVEFEAEVLQADQLFKEQLAVHLGLLRDIGPLLGRPRVDTLKGSRHCNLKELRFSSDGRVWRVAFAFDPDRCAVLLIAGDKAGVHQERFYQRLIALADERYDRYLAGGVEK</sequence>
<dbReference type="AlphaFoldDB" id="A0A239D1C1"/>
<accession>A0A239D1C1</accession>
<organism evidence="1 2">
    <name type="scientific">Pseudomonas japonica</name>
    <dbReference type="NCBI Taxonomy" id="256466"/>
    <lineage>
        <taxon>Bacteria</taxon>
        <taxon>Pseudomonadati</taxon>
        <taxon>Pseudomonadota</taxon>
        <taxon>Gammaproteobacteria</taxon>
        <taxon>Pseudomonadales</taxon>
        <taxon>Pseudomonadaceae</taxon>
        <taxon>Pseudomonas</taxon>
    </lineage>
</organism>
<proteinExistence type="predicted"/>
<dbReference type="RefSeq" id="WP_042120815.1">
    <property type="nucleotide sequence ID" value="NZ_FZOL01000005.1"/>
</dbReference>
<dbReference type="Proteomes" id="UP000198407">
    <property type="component" value="Unassembled WGS sequence"/>
</dbReference>
<evidence type="ECO:0000313" key="2">
    <source>
        <dbReference type="Proteomes" id="UP000198407"/>
    </source>
</evidence>
<name>A0A239D1C1_9PSED</name>